<evidence type="ECO:0000313" key="3">
    <source>
        <dbReference type="Proteomes" id="UP001172159"/>
    </source>
</evidence>
<dbReference type="EMBL" id="JAUKTV010000003">
    <property type="protein sequence ID" value="KAK0741809.1"/>
    <property type="molecule type" value="Genomic_DNA"/>
</dbReference>
<feature type="domain" description="Heterokaryon incompatibility" evidence="1">
    <location>
        <begin position="50"/>
        <end position="214"/>
    </location>
</feature>
<gene>
    <name evidence="2" type="ORF">B0T21DRAFT_120152</name>
</gene>
<dbReference type="Proteomes" id="UP001172159">
    <property type="component" value="Unassembled WGS sequence"/>
</dbReference>
<comment type="caution">
    <text evidence="2">The sequence shown here is derived from an EMBL/GenBank/DDBJ whole genome shotgun (WGS) entry which is preliminary data.</text>
</comment>
<protein>
    <submittedName>
        <fullName evidence="2">Heterokaryon incompatibility protein-domain-containing protein</fullName>
    </submittedName>
</protein>
<dbReference type="AlphaFoldDB" id="A0AA40K0U1"/>
<dbReference type="PANTHER" id="PTHR24148:SF78">
    <property type="entry name" value="HETEROKARYON INCOMPATIBILITY DOMAIN-CONTAINING PROTEIN"/>
    <property type="match status" value="1"/>
</dbReference>
<dbReference type="InterPro" id="IPR010730">
    <property type="entry name" value="HET"/>
</dbReference>
<proteinExistence type="predicted"/>
<dbReference type="InterPro" id="IPR052895">
    <property type="entry name" value="HetReg/Transcr_Mod"/>
</dbReference>
<evidence type="ECO:0000313" key="2">
    <source>
        <dbReference type="EMBL" id="KAK0741809.1"/>
    </source>
</evidence>
<sequence>MASLPLYQYKPLDLSADSVRLVRLCKGAYDEQIHCELLETYIRDSEGIPYEALSYTWGGTDRQGFIVVDHTSIVQVTGNLYTALVNLRHQHSDRLLWIDAICIDQNNDRERGHQVGQMRKIYENAEEVMVWLGPGGTFEANLAIKFLGEVNEQVLATNQMWSWRSRKESWKSELNYRRTMFLERLPDDTLAKYRYAFDSLLASPWFRRVWIIQEIACSRKASIMCGRKSIPSRTFAIAPEFLALQVDGQVQAVLDVMPGFRRSESWWSHKRTLGMLLQKFRDSEASDFRDKVFALLGMAPDAEAAITPDYEKDPRHLVQQTASFLVFGVVVEKEVYEFPPWSLSSLPDRTEEMVEEALHRLMSGRPLSADVRIPIPVRVNANDLLTDWGGQGLDFQGYIMGLAQGHDERDLMKLASFVLRNAGEAVTAMARTQNLALTGYQPLGLLAVYLAAKYQQWKVVKLLIGYPTAILNSVADNLQRPGLPRAIWMATWNRHLRMIRLIKYGVDIPAKWKHGPLRTEDTLDLFNSLVAFEGAPDIILSEFIDSESMMRGWWHVHAREVKMLDLLASYGAPLDRIWASPSREHWVSNAHKIVEALTENGVEIGPVCTALCKASDLERQGG</sequence>
<accession>A0AA40K0U1</accession>
<dbReference type="Pfam" id="PF06985">
    <property type="entry name" value="HET"/>
    <property type="match status" value="1"/>
</dbReference>
<evidence type="ECO:0000259" key="1">
    <source>
        <dbReference type="Pfam" id="PF06985"/>
    </source>
</evidence>
<organism evidence="2 3">
    <name type="scientific">Apiosordaria backusii</name>
    <dbReference type="NCBI Taxonomy" id="314023"/>
    <lineage>
        <taxon>Eukaryota</taxon>
        <taxon>Fungi</taxon>
        <taxon>Dikarya</taxon>
        <taxon>Ascomycota</taxon>
        <taxon>Pezizomycotina</taxon>
        <taxon>Sordariomycetes</taxon>
        <taxon>Sordariomycetidae</taxon>
        <taxon>Sordariales</taxon>
        <taxon>Lasiosphaeriaceae</taxon>
        <taxon>Apiosordaria</taxon>
    </lineage>
</organism>
<reference evidence="2" key="1">
    <citation type="submission" date="2023-06" db="EMBL/GenBank/DDBJ databases">
        <title>Genome-scale phylogeny and comparative genomics of the fungal order Sordariales.</title>
        <authorList>
            <consortium name="Lawrence Berkeley National Laboratory"/>
            <person name="Hensen N."/>
            <person name="Bonometti L."/>
            <person name="Westerberg I."/>
            <person name="Brannstrom I.O."/>
            <person name="Guillou S."/>
            <person name="Cros-Aarteil S."/>
            <person name="Calhoun S."/>
            <person name="Haridas S."/>
            <person name="Kuo A."/>
            <person name="Mondo S."/>
            <person name="Pangilinan J."/>
            <person name="Riley R."/>
            <person name="Labutti K."/>
            <person name="Andreopoulos B."/>
            <person name="Lipzen A."/>
            <person name="Chen C."/>
            <person name="Yanf M."/>
            <person name="Daum C."/>
            <person name="Ng V."/>
            <person name="Clum A."/>
            <person name="Steindorff A."/>
            <person name="Ohm R."/>
            <person name="Martin F."/>
            <person name="Silar P."/>
            <person name="Natvig D."/>
            <person name="Lalanne C."/>
            <person name="Gautier V."/>
            <person name="Ament-Velasquez S.L."/>
            <person name="Kruys A."/>
            <person name="Hutchinson M.I."/>
            <person name="Powell A.J."/>
            <person name="Barry K."/>
            <person name="Miller A.N."/>
            <person name="Grigoriev I.V."/>
            <person name="Debuchy R."/>
            <person name="Gladieux P."/>
            <person name="Thoren M.H."/>
            <person name="Johannesson H."/>
        </authorList>
    </citation>
    <scope>NUCLEOTIDE SEQUENCE</scope>
    <source>
        <strain evidence="2">CBS 540.89</strain>
    </source>
</reference>
<name>A0AA40K0U1_9PEZI</name>
<dbReference type="PANTHER" id="PTHR24148">
    <property type="entry name" value="ANKYRIN REPEAT DOMAIN-CONTAINING PROTEIN 39 HOMOLOG-RELATED"/>
    <property type="match status" value="1"/>
</dbReference>
<keyword evidence="3" id="KW-1185">Reference proteome</keyword>